<sequence length="223" mass="25393">MRTRRRKDKHQTERQKNQEIRDQNETVAIEVNPEPLVEVPINVVEDDIGGETSAPKEDSRRAKRSKKQAYIQKVFEGKFREDVYFPMKNICVVVKGSLRDTHEKLQGNKGKSVKDPVPIIEHLTSICSSLETRRLAGFQMNNKQAQATADCLYLDLSSGLKIHPDDLVPAWNVFPDEDDLPRKLMGLGRSILDDRGCLMILHQGTLRNAQQIADALDAYSQVW</sequence>
<comment type="caution">
    <text evidence="2">The sequence shown here is derived from an EMBL/GenBank/DDBJ whole genome shotgun (WGS) entry which is preliminary data.</text>
</comment>
<name>A0ABD3GQF2_9MARC</name>
<feature type="compositionally biased region" description="Basic and acidic residues" evidence="1">
    <location>
        <begin position="10"/>
        <end position="24"/>
    </location>
</feature>
<protein>
    <submittedName>
        <fullName evidence="2">Uncharacterized protein</fullName>
    </submittedName>
</protein>
<organism evidence="2 3">
    <name type="scientific">Riccia sorocarpa</name>
    <dbReference type="NCBI Taxonomy" id="122646"/>
    <lineage>
        <taxon>Eukaryota</taxon>
        <taxon>Viridiplantae</taxon>
        <taxon>Streptophyta</taxon>
        <taxon>Embryophyta</taxon>
        <taxon>Marchantiophyta</taxon>
        <taxon>Marchantiopsida</taxon>
        <taxon>Marchantiidae</taxon>
        <taxon>Marchantiales</taxon>
        <taxon>Ricciaceae</taxon>
        <taxon>Riccia</taxon>
    </lineage>
</organism>
<evidence type="ECO:0000313" key="2">
    <source>
        <dbReference type="EMBL" id="KAL3680407.1"/>
    </source>
</evidence>
<reference evidence="2 3" key="1">
    <citation type="submission" date="2024-09" db="EMBL/GenBank/DDBJ databases">
        <title>Chromosome-scale assembly of Riccia sorocarpa.</title>
        <authorList>
            <person name="Paukszto L."/>
        </authorList>
    </citation>
    <scope>NUCLEOTIDE SEQUENCE [LARGE SCALE GENOMIC DNA]</scope>
    <source>
        <strain evidence="2">LP-2024</strain>
        <tissue evidence="2">Aerial parts of the thallus</tissue>
    </source>
</reference>
<evidence type="ECO:0000313" key="3">
    <source>
        <dbReference type="Proteomes" id="UP001633002"/>
    </source>
</evidence>
<keyword evidence="3" id="KW-1185">Reference proteome</keyword>
<dbReference type="EMBL" id="JBJQOH010000007">
    <property type="protein sequence ID" value="KAL3680407.1"/>
    <property type="molecule type" value="Genomic_DNA"/>
</dbReference>
<accession>A0ABD3GQF2</accession>
<dbReference type="Proteomes" id="UP001633002">
    <property type="component" value="Unassembled WGS sequence"/>
</dbReference>
<evidence type="ECO:0000256" key="1">
    <source>
        <dbReference type="SAM" id="MobiDB-lite"/>
    </source>
</evidence>
<dbReference type="AlphaFoldDB" id="A0ABD3GQF2"/>
<feature type="region of interest" description="Disordered" evidence="1">
    <location>
        <begin position="43"/>
        <end position="66"/>
    </location>
</feature>
<proteinExistence type="predicted"/>
<gene>
    <name evidence="2" type="ORF">R1sor_023363</name>
</gene>
<feature type="region of interest" description="Disordered" evidence="1">
    <location>
        <begin position="1"/>
        <end position="26"/>
    </location>
</feature>